<feature type="non-terminal residue" evidence="3">
    <location>
        <position position="1"/>
    </location>
</feature>
<comment type="caution">
    <text evidence="3">The sequence shown here is derived from an EMBL/GenBank/DDBJ whole genome shotgun (WGS) entry which is preliminary data.</text>
</comment>
<dbReference type="Pfam" id="PF20241">
    <property type="entry name" value="DUF6598"/>
    <property type="match status" value="1"/>
</dbReference>
<sequence length="114" mass="12142">MAACKAPTGGSGNQGGTVEEGRTNFPYNFLITPKNKFMGPILWGSLGDALKGEFYGTITTHTTSILNRIVLYDSEVAGAKTGDGHGVIQLMRSVVSVYVKDMLIIDAKTSAGKW</sequence>
<name>A0A5J9U5G5_9POAL</name>
<accession>A0A5J9U5G5</accession>
<evidence type="ECO:0000313" key="4">
    <source>
        <dbReference type="Proteomes" id="UP000324897"/>
    </source>
</evidence>
<dbReference type="AlphaFoldDB" id="A0A5J9U5G5"/>
<organism evidence="3 4">
    <name type="scientific">Eragrostis curvula</name>
    <name type="common">weeping love grass</name>
    <dbReference type="NCBI Taxonomy" id="38414"/>
    <lineage>
        <taxon>Eukaryota</taxon>
        <taxon>Viridiplantae</taxon>
        <taxon>Streptophyta</taxon>
        <taxon>Embryophyta</taxon>
        <taxon>Tracheophyta</taxon>
        <taxon>Spermatophyta</taxon>
        <taxon>Magnoliopsida</taxon>
        <taxon>Liliopsida</taxon>
        <taxon>Poales</taxon>
        <taxon>Poaceae</taxon>
        <taxon>PACMAD clade</taxon>
        <taxon>Chloridoideae</taxon>
        <taxon>Eragrostideae</taxon>
        <taxon>Eragrostidinae</taxon>
        <taxon>Eragrostis</taxon>
    </lineage>
</organism>
<evidence type="ECO:0000313" key="3">
    <source>
        <dbReference type="EMBL" id="TVU18381.1"/>
    </source>
</evidence>
<proteinExistence type="predicted"/>
<dbReference type="InterPro" id="IPR046533">
    <property type="entry name" value="DUF6598"/>
</dbReference>
<keyword evidence="4" id="KW-1185">Reference proteome</keyword>
<reference evidence="3 4" key="1">
    <citation type="journal article" date="2019" name="Sci. Rep.">
        <title>A high-quality genome of Eragrostis curvula grass provides insights into Poaceae evolution and supports new strategies to enhance forage quality.</title>
        <authorList>
            <person name="Carballo J."/>
            <person name="Santos B.A.C.M."/>
            <person name="Zappacosta D."/>
            <person name="Garbus I."/>
            <person name="Selva J.P."/>
            <person name="Gallo C.A."/>
            <person name="Diaz A."/>
            <person name="Albertini E."/>
            <person name="Caccamo M."/>
            <person name="Echenique V."/>
        </authorList>
    </citation>
    <scope>NUCLEOTIDE SEQUENCE [LARGE SCALE GENOMIC DNA]</scope>
    <source>
        <strain evidence="4">cv. Victoria</strain>
        <tissue evidence="3">Leaf</tissue>
    </source>
</reference>
<dbReference type="EMBL" id="RWGY01000029">
    <property type="protein sequence ID" value="TVU18381.1"/>
    <property type="molecule type" value="Genomic_DNA"/>
</dbReference>
<dbReference type="Gramene" id="TVU18381">
    <property type="protein sequence ID" value="TVU18381"/>
    <property type="gene ID" value="EJB05_34472"/>
</dbReference>
<feature type="domain" description="DUF6598" evidence="2">
    <location>
        <begin position="53"/>
        <end position="111"/>
    </location>
</feature>
<dbReference type="OrthoDB" id="594396at2759"/>
<gene>
    <name evidence="3" type="ORF">EJB05_34472</name>
</gene>
<feature type="region of interest" description="Disordered" evidence="1">
    <location>
        <begin position="1"/>
        <end position="22"/>
    </location>
</feature>
<evidence type="ECO:0000259" key="2">
    <source>
        <dbReference type="Pfam" id="PF20241"/>
    </source>
</evidence>
<dbReference type="Proteomes" id="UP000324897">
    <property type="component" value="Chromosome 7"/>
</dbReference>
<protein>
    <recommendedName>
        <fullName evidence="2">DUF6598 domain-containing protein</fullName>
    </recommendedName>
</protein>
<evidence type="ECO:0000256" key="1">
    <source>
        <dbReference type="SAM" id="MobiDB-lite"/>
    </source>
</evidence>